<feature type="transmembrane region" description="Helical" evidence="7">
    <location>
        <begin position="301"/>
        <end position="320"/>
    </location>
</feature>
<keyword evidence="5 7" id="KW-0472">Membrane</keyword>
<name>A0AA38RFJ4_9PEZI</name>
<feature type="transmembrane region" description="Helical" evidence="7">
    <location>
        <begin position="162"/>
        <end position="185"/>
    </location>
</feature>
<evidence type="ECO:0000256" key="1">
    <source>
        <dbReference type="ARBA" id="ARBA00004141"/>
    </source>
</evidence>
<dbReference type="Pfam" id="PF07690">
    <property type="entry name" value="MFS_1"/>
    <property type="match status" value="1"/>
</dbReference>
<comment type="caution">
    <text evidence="9">The sequence shown here is derived from an EMBL/GenBank/DDBJ whole genome shotgun (WGS) entry which is preliminary data.</text>
</comment>
<evidence type="ECO:0000256" key="6">
    <source>
        <dbReference type="SAM" id="MobiDB-lite"/>
    </source>
</evidence>
<dbReference type="InterPro" id="IPR011701">
    <property type="entry name" value="MFS"/>
</dbReference>
<evidence type="ECO:0000256" key="4">
    <source>
        <dbReference type="ARBA" id="ARBA00022989"/>
    </source>
</evidence>
<feature type="transmembrane region" description="Helical" evidence="7">
    <location>
        <begin position="42"/>
        <end position="60"/>
    </location>
</feature>
<comment type="similarity">
    <text evidence="2">Belongs to the major facilitator superfamily. TCR/Tet family.</text>
</comment>
<evidence type="ECO:0000256" key="2">
    <source>
        <dbReference type="ARBA" id="ARBA00007520"/>
    </source>
</evidence>
<dbReference type="InterPro" id="IPR036259">
    <property type="entry name" value="MFS_trans_sf"/>
</dbReference>
<dbReference type="CDD" id="cd17502">
    <property type="entry name" value="MFS_Azr1_MDR_like"/>
    <property type="match status" value="1"/>
</dbReference>
<dbReference type="AlphaFoldDB" id="A0AA38RFJ4"/>
<evidence type="ECO:0000259" key="8">
    <source>
        <dbReference type="PROSITE" id="PS50850"/>
    </source>
</evidence>
<accession>A0AA38RFJ4</accession>
<keyword evidence="10" id="KW-1185">Reference proteome</keyword>
<feature type="domain" description="Major facilitator superfamily (MFS) profile" evidence="8">
    <location>
        <begin position="1"/>
        <end position="440"/>
    </location>
</feature>
<dbReference type="GO" id="GO:0022857">
    <property type="term" value="F:transmembrane transporter activity"/>
    <property type="evidence" value="ECO:0007669"/>
    <property type="project" value="InterPro"/>
</dbReference>
<protein>
    <submittedName>
        <fullName evidence="9">Major facilitator superfamily transporter</fullName>
    </submittedName>
</protein>
<dbReference type="PANTHER" id="PTHR23501:SF102">
    <property type="entry name" value="DRUG TRANSPORTER, PUTATIVE (AFU_ORTHOLOGUE AFUA_3G08530)-RELATED"/>
    <property type="match status" value="1"/>
</dbReference>
<feature type="transmembrane region" description="Helical" evidence="7">
    <location>
        <begin position="332"/>
        <end position="351"/>
    </location>
</feature>
<evidence type="ECO:0000313" key="10">
    <source>
        <dbReference type="Proteomes" id="UP001174694"/>
    </source>
</evidence>
<dbReference type="PROSITE" id="PS50850">
    <property type="entry name" value="MFS"/>
    <property type="match status" value="1"/>
</dbReference>
<gene>
    <name evidence="9" type="ORF">NKR23_g5879</name>
</gene>
<dbReference type="EMBL" id="JANBVO010000016">
    <property type="protein sequence ID" value="KAJ9144561.1"/>
    <property type="molecule type" value="Genomic_DNA"/>
</dbReference>
<evidence type="ECO:0000256" key="5">
    <source>
        <dbReference type="ARBA" id="ARBA00023136"/>
    </source>
</evidence>
<comment type="subcellular location">
    <subcellularLocation>
        <location evidence="1">Membrane</location>
        <topology evidence="1">Multi-pass membrane protein</topology>
    </subcellularLocation>
</comment>
<evidence type="ECO:0000256" key="7">
    <source>
        <dbReference type="SAM" id="Phobius"/>
    </source>
</evidence>
<dbReference type="Proteomes" id="UP001174694">
    <property type="component" value="Unassembled WGS sequence"/>
</dbReference>
<feature type="compositionally biased region" description="Basic and acidic residues" evidence="6">
    <location>
        <begin position="460"/>
        <end position="474"/>
    </location>
</feature>
<proteinExistence type="inferred from homology"/>
<reference evidence="9" key="1">
    <citation type="submission" date="2022-07" db="EMBL/GenBank/DDBJ databases">
        <title>Fungi with potential for degradation of polypropylene.</title>
        <authorList>
            <person name="Gostincar C."/>
        </authorList>
    </citation>
    <scope>NUCLEOTIDE SEQUENCE</scope>
    <source>
        <strain evidence="9">EXF-13308</strain>
    </source>
</reference>
<dbReference type="Gene3D" id="1.20.1720.10">
    <property type="entry name" value="Multidrug resistance protein D"/>
    <property type="match status" value="1"/>
</dbReference>
<feature type="region of interest" description="Disordered" evidence="6">
    <location>
        <begin position="442"/>
        <end position="474"/>
    </location>
</feature>
<dbReference type="Gene3D" id="1.20.1250.20">
    <property type="entry name" value="MFS general substrate transporter like domains"/>
    <property type="match status" value="1"/>
</dbReference>
<evidence type="ECO:0000313" key="9">
    <source>
        <dbReference type="EMBL" id="KAJ9144561.1"/>
    </source>
</evidence>
<dbReference type="PRINTS" id="PR01036">
    <property type="entry name" value="TCRTETB"/>
</dbReference>
<keyword evidence="3 7" id="KW-0812">Transmembrane</keyword>
<evidence type="ECO:0000256" key="3">
    <source>
        <dbReference type="ARBA" id="ARBA00022692"/>
    </source>
</evidence>
<dbReference type="PANTHER" id="PTHR23501">
    <property type="entry name" value="MAJOR FACILITATOR SUPERFAMILY"/>
    <property type="match status" value="1"/>
</dbReference>
<feature type="transmembrane region" description="Helical" evidence="7">
    <location>
        <begin position="127"/>
        <end position="150"/>
    </location>
</feature>
<sequence>MARHLNASAAEYAWIGSCYTLANTSSVAIWAKLSDIFGRKPIIMLSNGAFLAGSLISGLANSVPMLIGGRIVQGLGGGGCTVLVTIVISDLFPLRDRAKYYGLTGIVYAISSSLGPVLGGIFTQKLSWRWCFFINLPFDGVSLIVLFLALKIHNPRTTVAAGLSSLDWIGSFLIVGGTICFLYGLESGAGEREAWSSVRVICLLVFGVVILLLFGLYEHSFAKNPLAPTRIFSRRTNIASFAVLCFHGFVFIAYDYFLPLYFQVALHFSPIISGVSLFALVLPLSVTTMSAGWFVRKTGDYLLPTWIGAVVMTIGTGLFIDLGATTNWAKIIIFQIVTGLGAGPLFQGPMIAFQSHLPQRDIAAASSASMFLRNLSSSMSIVIGSVLLQKDLHGSQLTTEAESRGSATEYASAMRIMWIFYTAMAGLMTFMTLFIEKMEKQDRSETQSTGSDTVAPAEQHAFRDSTGHKFDVKL</sequence>
<organism evidence="9 10">
    <name type="scientific">Pleurostoma richardsiae</name>
    <dbReference type="NCBI Taxonomy" id="41990"/>
    <lineage>
        <taxon>Eukaryota</taxon>
        <taxon>Fungi</taxon>
        <taxon>Dikarya</taxon>
        <taxon>Ascomycota</taxon>
        <taxon>Pezizomycotina</taxon>
        <taxon>Sordariomycetes</taxon>
        <taxon>Sordariomycetidae</taxon>
        <taxon>Calosphaeriales</taxon>
        <taxon>Pleurostomataceae</taxon>
        <taxon>Pleurostoma</taxon>
    </lineage>
</organism>
<feature type="transmembrane region" description="Helical" evidence="7">
    <location>
        <begin position="100"/>
        <end position="121"/>
    </location>
</feature>
<dbReference type="InterPro" id="IPR020846">
    <property type="entry name" value="MFS_dom"/>
</dbReference>
<dbReference type="GO" id="GO:0005886">
    <property type="term" value="C:plasma membrane"/>
    <property type="evidence" value="ECO:0007669"/>
    <property type="project" value="TreeGrafter"/>
</dbReference>
<feature type="transmembrane region" description="Helical" evidence="7">
    <location>
        <begin position="197"/>
        <end position="217"/>
    </location>
</feature>
<feature type="transmembrane region" description="Helical" evidence="7">
    <location>
        <begin position="238"/>
        <end position="259"/>
    </location>
</feature>
<feature type="transmembrane region" description="Helical" evidence="7">
    <location>
        <begin position="271"/>
        <end position="294"/>
    </location>
</feature>
<keyword evidence="4 7" id="KW-1133">Transmembrane helix</keyword>
<feature type="transmembrane region" description="Helical" evidence="7">
    <location>
        <begin position="416"/>
        <end position="435"/>
    </location>
</feature>
<dbReference type="SUPFAM" id="SSF103473">
    <property type="entry name" value="MFS general substrate transporter"/>
    <property type="match status" value="1"/>
</dbReference>
<feature type="transmembrane region" description="Helical" evidence="7">
    <location>
        <begin position="66"/>
        <end position="88"/>
    </location>
</feature>